<dbReference type="Proteomes" id="UP000295510">
    <property type="component" value="Unassembled WGS sequence"/>
</dbReference>
<dbReference type="Gene3D" id="3.40.1620.10">
    <property type="entry name" value="YefM-like domain"/>
    <property type="match status" value="1"/>
</dbReference>
<dbReference type="PANTHER" id="PTHR35377:SF8">
    <property type="entry name" value="ANTITOXIN VAPB22"/>
    <property type="match status" value="1"/>
</dbReference>
<dbReference type="EMBL" id="SNYL01000018">
    <property type="protein sequence ID" value="TDQ39860.1"/>
    <property type="molecule type" value="Genomic_DNA"/>
</dbReference>
<keyword evidence="4" id="KW-1185">Reference proteome</keyword>
<dbReference type="InterPro" id="IPR036165">
    <property type="entry name" value="YefM-like_sf"/>
</dbReference>
<dbReference type="Pfam" id="PF02604">
    <property type="entry name" value="PhdYeFM_antitox"/>
    <property type="match status" value="1"/>
</dbReference>
<evidence type="ECO:0000313" key="4">
    <source>
        <dbReference type="Proteomes" id="UP000295510"/>
    </source>
</evidence>
<dbReference type="InterPro" id="IPR051416">
    <property type="entry name" value="phD-YefM_TA_antitoxins"/>
</dbReference>
<comment type="function">
    <text evidence="2">Antitoxin component of a type II toxin-antitoxin (TA) system.</text>
</comment>
<dbReference type="AlphaFoldDB" id="A0A4R6U0Q3"/>
<protein>
    <recommendedName>
        <fullName evidence="2">Antitoxin</fullName>
    </recommendedName>
</protein>
<evidence type="ECO:0000256" key="2">
    <source>
        <dbReference type="RuleBase" id="RU362080"/>
    </source>
</evidence>
<dbReference type="NCBIfam" id="TIGR01552">
    <property type="entry name" value="phd_fam"/>
    <property type="match status" value="1"/>
</dbReference>
<sequence>MQTVTIAQAKNQLSSLVHAAERGEEIVLTRHGKAVVKLVAAEAPPLRQSDAQLEAEALAVLAAARSKIAPMARPEDWKRFRDEGRRF</sequence>
<comment type="similarity">
    <text evidence="1 2">Belongs to the phD/YefM antitoxin family.</text>
</comment>
<dbReference type="RefSeq" id="WP_133599088.1">
    <property type="nucleotide sequence ID" value="NZ_SNYL01000018.1"/>
</dbReference>
<dbReference type="OrthoDB" id="9800503at2"/>
<name>A0A4R6U0Q3_9BURK</name>
<dbReference type="PANTHER" id="PTHR35377">
    <property type="entry name" value="ANTITOXIN VAPB49-RELATED-RELATED"/>
    <property type="match status" value="1"/>
</dbReference>
<evidence type="ECO:0000256" key="1">
    <source>
        <dbReference type="ARBA" id="ARBA00009981"/>
    </source>
</evidence>
<dbReference type="InterPro" id="IPR006442">
    <property type="entry name" value="Antitoxin_Phd/YefM"/>
</dbReference>
<accession>A0A4R6U0Q3</accession>
<reference evidence="3 4" key="1">
    <citation type="submission" date="2019-03" db="EMBL/GenBank/DDBJ databases">
        <title>Genomic Encyclopedia of Type Strains, Phase IV (KMG-IV): sequencing the most valuable type-strain genomes for metagenomic binning, comparative biology and taxonomic classification.</title>
        <authorList>
            <person name="Goeker M."/>
        </authorList>
    </citation>
    <scope>NUCLEOTIDE SEQUENCE [LARGE SCALE GENOMIC DNA]</scope>
    <source>
        <strain evidence="3 4">DSM 19605</strain>
    </source>
</reference>
<dbReference type="SUPFAM" id="SSF143120">
    <property type="entry name" value="YefM-like"/>
    <property type="match status" value="1"/>
</dbReference>
<organism evidence="3 4">
    <name type="scientific">Tepidicella xavieri</name>
    <dbReference type="NCBI Taxonomy" id="360241"/>
    <lineage>
        <taxon>Bacteria</taxon>
        <taxon>Pseudomonadati</taxon>
        <taxon>Pseudomonadota</taxon>
        <taxon>Betaproteobacteria</taxon>
        <taxon>Burkholderiales</taxon>
        <taxon>Tepidicella</taxon>
    </lineage>
</organism>
<gene>
    <name evidence="3" type="ORF">DFR43_11836</name>
</gene>
<proteinExistence type="inferred from homology"/>
<comment type="caution">
    <text evidence="3">The sequence shown here is derived from an EMBL/GenBank/DDBJ whole genome shotgun (WGS) entry which is preliminary data.</text>
</comment>
<evidence type="ECO:0000313" key="3">
    <source>
        <dbReference type="EMBL" id="TDQ39860.1"/>
    </source>
</evidence>